<comment type="function">
    <text evidence="6">Diadenylate cyclase that catalyzes the condensation of 2 ATP molecules into cyclic di-AMP (c-di-AMP). c-di-AMP is a second messenger for intracellular signal transduction involved in the control of important regulatory processes such as osmoregulation.</text>
</comment>
<dbReference type="SUPFAM" id="SSF143597">
    <property type="entry name" value="YojJ-like"/>
    <property type="match status" value="1"/>
</dbReference>
<dbReference type="HAMAP" id="MF_00840">
    <property type="entry name" value="DacZ"/>
    <property type="match status" value="1"/>
</dbReference>
<evidence type="ECO:0000256" key="5">
    <source>
        <dbReference type="ARBA" id="ARBA00022840"/>
    </source>
</evidence>
<dbReference type="PANTHER" id="PTHR34185:SF1">
    <property type="entry name" value="DIADENYLATE CYCLASE"/>
    <property type="match status" value="1"/>
</dbReference>
<dbReference type="PANTHER" id="PTHR34185">
    <property type="entry name" value="DIADENYLATE CYCLASE"/>
    <property type="match status" value="1"/>
</dbReference>
<evidence type="ECO:0000256" key="2">
    <source>
        <dbReference type="ARBA" id="ARBA00022679"/>
    </source>
</evidence>
<dbReference type="InterPro" id="IPR014499">
    <property type="entry name" value="DAC_DacZ"/>
</dbReference>
<keyword evidence="6" id="KW-0464">Manganese</keyword>
<dbReference type="eggNOG" id="arCOG04453">
    <property type="taxonomic scope" value="Archaea"/>
</dbReference>
<dbReference type="AlphaFoldDB" id="A6UQC2"/>
<dbReference type="PIRSF" id="PIRSF019073">
    <property type="entry name" value="UCP019073"/>
    <property type="match status" value="1"/>
</dbReference>
<evidence type="ECO:0000259" key="7">
    <source>
        <dbReference type="PROSITE" id="PS51794"/>
    </source>
</evidence>
<evidence type="ECO:0000256" key="1">
    <source>
        <dbReference type="ARBA" id="ARBA00000877"/>
    </source>
</evidence>
<dbReference type="InterPro" id="IPR015795">
    <property type="entry name" value="Pyrv_Knase_C"/>
</dbReference>
<evidence type="ECO:0000313" key="8">
    <source>
        <dbReference type="EMBL" id="ABR54694.1"/>
    </source>
</evidence>
<dbReference type="HOGENOM" id="CLU_063222_2_0_2"/>
<dbReference type="Proteomes" id="UP000001107">
    <property type="component" value="Chromosome"/>
</dbReference>
<proteinExistence type="inferred from homology"/>
<keyword evidence="9" id="KW-1185">Reference proteome</keyword>
<evidence type="ECO:0000256" key="6">
    <source>
        <dbReference type="HAMAP-Rule" id="MF_00840"/>
    </source>
</evidence>
<name>A6UQC2_METVS</name>
<keyword evidence="5 6" id="KW-0067">ATP-binding</keyword>
<dbReference type="GO" id="GO:0005524">
    <property type="term" value="F:ATP binding"/>
    <property type="evidence" value="ECO:0007669"/>
    <property type="project" value="UniProtKB-UniRule"/>
</dbReference>
<dbReference type="InterPro" id="IPR036918">
    <property type="entry name" value="Pyrv_Knase_C_sf"/>
</dbReference>
<accession>A6UQC2</accession>
<protein>
    <recommendedName>
        <fullName evidence="6">Diadenylate cyclase</fullName>
        <shortName evidence="6">DAC</shortName>
        <ecNumber evidence="6">2.7.7.85</ecNumber>
    </recommendedName>
    <alternativeName>
        <fullName evidence="6">Cyclic-di-AMP synthase</fullName>
        <shortName evidence="6">c-di-AMP synthase</shortName>
    </alternativeName>
</protein>
<dbReference type="Gene3D" id="3.40.1700.10">
    <property type="entry name" value="DNA integrity scanning protein, DisA, N-terminal domain"/>
    <property type="match status" value="1"/>
</dbReference>
<comment type="catalytic activity">
    <reaction evidence="1 6">
        <text>2 ATP = 3',3'-c-di-AMP + 2 diphosphate</text>
        <dbReference type="Rhea" id="RHEA:35655"/>
        <dbReference type="ChEBI" id="CHEBI:30616"/>
        <dbReference type="ChEBI" id="CHEBI:33019"/>
        <dbReference type="ChEBI" id="CHEBI:71500"/>
        <dbReference type="EC" id="2.7.7.85"/>
    </reaction>
</comment>
<keyword evidence="2 6" id="KW-0808">Transferase</keyword>
<dbReference type="InterPro" id="IPR003390">
    <property type="entry name" value="DNA_integrity_scan_DisA_N"/>
</dbReference>
<dbReference type="EMBL" id="CP000742">
    <property type="protein sequence ID" value="ABR54694.1"/>
    <property type="molecule type" value="Genomic_DNA"/>
</dbReference>
<dbReference type="Gene3D" id="3.40.1380.20">
    <property type="entry name" value="Pyruvate kinase, C-terminal domain"/>
    <property type="match status" value="1"/>
</dbReference>
<dbReference type="GO" id="GO:0004016">
    <property type="term" value="F:adenylate cyclase activity"/>
    <property type="evidence" value="ECO:0007669"/>
    <property type="project" value="UniProtKB-UniRule"/>
</dbReference>
<dbReference type="RefSeq" id="WP_011972596.1">
    <property type="nucleotide sequence ID" value="NC_009634.1"/>
</dbReference>
<comment type="similarity">
    <text evidence="6">Belongs to the adenylate cyclase family. DacZ subfamily.</text>
</comment>
<keyword evidence="3 6" id="KW-0548">Nucleotidyltransferase</keyword>
<evidence type="ECO:0000256" key="4">
    <source>
        <dbReference type="ARBA" id="ARBA00022741"/>
    </source>
</evidence>
<dbReference type="GeneID" id="5325175"/>
<sequence>MEKAKFLIKHGFNLALEINADVLLIFTETGKTYDYYREQEAVHRRARKRKALNDFKNIKVVVTTPNEETFLRLKNEPKIIPILMAYRNNDRSSMIKQAVTTLFTNNIVKKGDVVVSILGIPKLTGGTDTISIFEVNDYPQILKFYEFISGIEKTKGKVINEVLNICMELAVEGREGTPVGTIFIIGDSEKVLKMSSQLILNPFEGHNSIIFDKHVKGTIKELSTIDGAFVISEKGEVLCAGRYISCSGGNIELPLGLGARHHAAATISRYTGAIAITVSESGGIIRIFKNGEILSEIKPKKITNDSEYSY</sequence>
<comment type="cofactor">
    <cofactor evidence="6">
        <name>Mn(2+)</name>
        <dbReference type="ChEBI" id="CHEBI:29035"/>
    </cofactor>
</comment>
<dbReference type="Pfam" id="PF02887">
    <property type="entry name" value="PK_C"/>
    <property type="match status" value="1"/>
</dbReference>
<feature type="domain" description="DAC" evidence="7">
    <location>
        <begin position="144"/>
        <end position="299"/>
    </location>
</feature>
<reference evidence="8" key="1">
    <citation type="submission" date="2007-06" db="EMBL/GenBank/DDBJ databases">
        <title>Complete sequence of Methanococcus vannielii SB.</title>
        <authorList>
            <consortium name="US DOE Joint Genome Institute"/>
            <person name="Copeland A."/>
            <person name="Lucas S."/>
            <person name="Lapidus A."/>
            <person name="Barry K."/>
            <person name="Glavina del Rio T."/>
            <person name="Dalin E."/>
            <person name="Tice H."/>
            <person name="Pitluck S."/>
            <person name="Chain P."/>
            <person name="Malfatti S."/>
            <person name="Shin M."/>
            <person name="Vergez L."/>
            <person name="Schmutz J."/>
            <person name="Larimer F."/>
            <person name="Land M."/>
            <person name="Hauser L."/>
            <person name="Kyrpides N."/>
            <person name="Anderson I."/>
            <person name="Sieprawska-Lupa M."/>
            <person name="Whitman W.B."/>
            <person name="Richardson P."/>
        </authorList>
    </citation>
    <scope>NUCLEOTIDE SEQUENCE [LARGE SCALE GENOMIC DNA]</scope>
    <source>
        <strain evidence="8">SB</strain>
    </source>
</reference>
<evidence type="ECO:0000256" key="3">
    <source>
        <dbReference type="ARBA" id="ARBA00022695"/>
    </source>
</evidence>
<dbReference type="KEGG" id="mvn:Mevan_0788"/>
<keyword evidence="4 6" id="KW-0547">Nucleotide-binding</keyword>
<dbReference type="GO" id="GO:0106408">
    <property type="term" value="F:diadenylate cyclase activity"/>
    <property type="evidence" value="ECO:0007669"/>
    <property type="project" value="UniProtKB-EC"/>
</dbReference>
<evidence type="ECO:0000313" key="9">
    <source>
        <dbReference type="Proteomes" id="UP000001107"/>
    </source>
</evidence>
<organism evidence="8 9">
    <name type="scientific">Methanococcus vannielii (strain ATCC 35089 / DSM 1224 / JCM 13029 / OCM 148 / SB)</name>
    <dbReference type="NCBI Taxonomy" id="406327"/>
    <lineage>
        <taxon>Archaea</taxon>
        <taxon>Methanobacteriati</taxon>
        <taxon>Methanobacteriota</taxon>
        <taxon>Methanomada group</taxon>
        <taxon>Methanococci</taxon>
        <taxon>Methanococcales</taxon>
        <taxon>Methanococcaceae</taxon>
        <taxon>Methanococcus</taxon>
    </lineage>
</organism>
<dbReference type="Pfam" id="PF02457">
    <property type="entry name" value="DAC"/>
    <property type="match status" value="1"/>
</dbReference>
<dbReference type="OrthoDB" id="85944at2157"/>
<dbReference type="STRING" id="406327.Mevan_0788"/>
<dbReference type="InterPro" id="IPR036888">
    <property type="entry name" value="DNA_integrity_DisA_N_sf"/>
</dbReference>
<dbReference type="PROSITE" id="PS51794">
    <property type="entry name" value="DAC"/>
    <property type="match status" value="1"/>
</dbReference>
<dbReference type="EC" id="2.7.7.85" evidence="6"/>
<dbReference type="GO" id="GO:0030145">
    <property type="term" value="F:manganese ion binding"/>
    <property type="evidence" value="ECO:0007669"/>
    <property type="project" value="UniProtKB-UniRule"/>
</dbReference>
<dbReference type="InterPro" id="IPR050338">
    <property type="entry name" value="DisA"/>
</dbReference>
<gene>
    <name evidence="6" type="primary">dacZ</name>
    <name evidence="8" type="ordered locus">Mevan_0788</name>
</gene>